<evidence type="ECO:0000313" key="2">
    <source>
        <dbReference type="EMBL" id="KAJ1106100.1"/>
    </source>
</evidence>
<dbReference type="AlphaFoldDB" id="A0AAV7N0B7"/>
<gene>
    <name evidence="2" type="ORF">NDU88_003503</name>
</gene>
<dbReference type="EMBL" id="JANPWB010000013">
    <property type="protein sequence ID" value="KAJ1106100.1"/>
    <property type="molecule type" value="Genomic_DNA"/>
</dbReference>
<protein>
    <submittedName>
        <fullName evidence="2">Uncharacterized protein</fullName>
    </submittedName>
</protein>
<dbReference type="Proteomes" id="UP001066276">
    <property type="component" value="Chromosome 9"/>
</dbReference>
<proteinExistence type="predicted"/>
<evidence type="ECO:0000256" key="1">
    <source>
        <dbReference type="SAM" id="MobiDB-lite"/>
    </source>
</evidence>
<organism evidence="2 3">
    <name type="scientific">Pleurodeles waltl</name>
    <name type="common">Iberian ribbed newt</name>
    <dbReference type="NCBI Taxonomy" id="8319"/>
    <lineage>
        <taxon>Eukaryota</taxon>
        <taxon>Metazoa</taxon>
        <taxon>Chordata</taxon>
        <taxon>Craniata</taxon>
        <taxon>Vertebrata</taxon>
        <taxon>Euteleostomi</taxon>
        <taxon>Amphibia</taxon>
        <taxon>Batrachia</taxon>
        <taxon>Caudata</taxon>
        <taxon>Salamandroidea</taxon>
        <taxon>Salamandridae</taxon>
        <taxon>Pleurodelinae</taxon>
        <taxon>Pleurodeles</taxon>
    </lineage>
</organism>
<name>A0AAV7N0B7_PLEWA</name>
<sequence>MKNMKRANIPGALDGVSDSRAVLWSPPRCYIHAEQTVYVEIASPVAPPTLLCAEPLVYYSASGATSESEERAAVLEGVSAGSRATSTDAEAQASVPLHHRPPSPSPARAQPRQTLGRRGSGAHIRHKLNATQVWALVRANFGKSAPAANPRTPPKSDQEYKQTHSNNLTEAKEPRSIRSAHPFRHHTCKPYLTSGVTLACGDTVT</sequence>
<evidence type="ECO:0000313" key="3">
    <source>
        <dbReference type="Proteomes" id="UP001066276"/>
    </source>
</evidence>
<feature type="region of interest" description="Disordered" evidence="1">
    <location>
        <begin position="79"/>
        <end position="124"/>
    </location>
</feature>
<keyword evidence="3" id="KW-1185">Reference proteome</keyword>
<accession>A0AAV7N0B7</accession>
<comment type="caution">
    <text evidence="2">The sequence shown here is derived from an EMBL/GenBank/DDBJ whole genome shotgun (WGS) entry which is preliminary data.</text>
</comment>
<reference evidence="2" key="1">
    <citation type="journal article" date="2022" name="bioRxiv">
        <title>Sequencing and chromosome-scale assembly of the giantPleurodeles waltlgenome.</title>
        <authorList>
            <person name="Brown T."/>
            <person name="Elewa A."/>
            <person name="Iarovenko S."/>
            <person name="Subramanian E."/>
            <person name="Araus A.J."/>
            <person name="Petzold A."/>
            <person name="Susuki M."/>
            <person name="Suzuki K.-i.T."/>
            <person name="Hayashi T."/>
            <person name="Toyoda A."/>
            <person name="Oliveira C."/>
            <person name="Osipova E."/>
            <person name="Leigh N.D."/>
            <person name="Simon A."/>
            <person name="Yun M.H."/>
        </authorList>
    </citation>
    <scope>NUCLEOTIDE SEQUENCE</scope>
    <source>
        <strain evidence="2">20211129_DDA</strain>
        <tissue evidence="2">Liver</tissue>
    </source>
</reference>
<feature type="region of interest" description="Disordered" evidence="1">
    <location>
        <begin position="144"/>
        <end position="180"/>
    </location>
</feature>